<dbReference type="PROSITE" id="PS51379">
    <property type="entry name" value="4FE4S_FER_2"/>
    <property type="match status" value="2"/>
</dbReference>
<evidence type="ECO:0000256" key="1">
    <source>
        <dbReference type="ARBA" id="ARBA00001966"/>
    </source>
</evidence>
<dbReference type="PANTHER" id="PTHR43724:SF1">
    <property type="entry name" value="PYRUVATE SYNTHASE SUBUNIT PORD"/>
    <property type="match status" value="1"/>
</dbReference>
<feature type="domain" description="4Fe-4S ferredoxin-type" evidence="8">
    <location>
        <begin position="29"/>
        <end position="56"/>
    </location>
</feature>
<keyword evidence="5" id="KW-0249">Electron transport</keyword>
<proteinExistence type="predicted"/>
<keyword evidence="7" id="KW-0411">Iron-sulfur</keyword>
<evidence type="ECO:0000256" key="7">
    <source>
        <dbReference type="ARBA" id="ARBA00023014"/>
    </source>
</evidence>
<dbReference type="NCBIfam" id="TIGR02179">
    <property type="entry name" value="PorD_KorD"/>
    <property type="match status" value="1"/>
</dbReference>
<keyword evidence="10" id="KW-1185">Reference proteome</keyword>
<dbReference type="InterPro" id="IPR017900">
    <property type="entry name" value="4Fe4S_Fe_S_CS"/>
</dbReference>
<dbReference type="PROSITE" id="PS00198">
    <property type="entry name" value="4FE4S_FER_1"/>
    <property type="match status" value="1"/>
</dbReference>
<name>A0A6A9QKP5_ACIIN</name>
<dbReference type="Gene3D" id="3.30.70.20">
    <property type="match status" value="1"/>
</dbReference>
<dbReference type="GO" id="GO:0016625">
    <property type="term" value="F:oxidoreductase activity, acting on the aldehyde or oxo group of donors, iron-sulfur protein as acceptor"/>
    <property type="evidence" value="ECO:0007669"/>
    <property type="project" value="InterPro"/>
</dbReference>
<dbReference type="InterPro" id="IPR011898">
    <property type="entry name" value="PorD_KorD"/>
</dbReference>
<keyword evidence="6" id="KW-0408">Iron</keyword>
<reference evidence="9 10" key="1">
    <citation type="submission" date="2019-10" db="EMBL/GenBank/DDBJ databases">
        <title>Genome Sequences from Six Type Strain Members of the Archaeal Family Sulfolobaceae: Acidianus ambivalens, Acidianus infernus, Metallosphaera prunae, Stygiolobus azoricus, Sulfolobus metallicus, and Sulfurisphaera ohwakuensis.</title>
        <authorList>
            <person name="Counts J.A."/>
            <person name="Kelly R.M."/>
        </authorList>
    </citation>
    <scope>NUCLEOTIDE SEQUENCE [LARGE SCALE GENOMIC DNA]</scope>
    <source>
        <strain evidence="9 10">DSM 3191</strain>
    </source>
</reference>
<evidence type="ECO:0000259" key="8">
    <source>
        <dbReference type="PROSITE" id="PS51379"/>
    </source>
</evidence>
<accession>A0A6A9QKP5</accession>
<dbReference type="GO" id="GO:0046872">
    <property type="term" value="F:metal ion binding"/>
    <property type="evidence" value="ECO:0007669"/>
    <property type="project" value="UniProtKB-KW"/>
</dbReference>
<dbReference type="InterPro" id="IPR017896">
    <property type="entry name" value="4Fe4S_Fe-S-bd"/>
</dbReference>
<evidence type="ECO:0000313" key="9">
    <source>
        <dbReference type="EMBL" id="MUM65806.1"/>
    </source>
</evidence>
<gene>
    <name evidence="9" type="ORF">D1867_11290</name>
</gene>
<evidence type="ECO:0000256" key="5">
    <source>
        <dbReference type="ARBA" id="ARBA00022982"/>
    </source>
</evidence>
<comment type="caution">
    <text evidence="9">The sequence shown here is derived from an EMBL/GenBank/DDBJ whole genome shotgun (WGS) entry which is preliminary data.</text>
</comment>
<dbReference type="Proteomes" id="UP000440125">
    <property type="component" value="Unassembled WGS sequence"/>
</dbReference>
<evidence type="ECO:0000313" key="10">
    <source>
        <dbReference type="Proteomes" id="UP000440125"/>
    </source>
</evidence>
<dbReference type="EMBL" id="WFIY01000004">
    <property type="protein sequence ID" value="MUM65806.1"/>
    <property type="molecule type" value="Genomic_DNA"/>
</dbReference>
<evidence type="ECO:0000256" key="3">
    <source>
        <dbReference type="ARBA" id="ARBA00022723"/>
    </source>
</evidence>
<dbReference type="SUPFAM" id="SSF54862">
    <property type="entry name" value="4Fe-4S ferredoxins"/>
    <property type="match status" value="1"/>
</dbReference>
<organism evidence="9 10">
    <name type="scientific">Acidianus infernus</name>
    <dbReference type="NCBI Taxonomy" id="12915"/>
    <lineage>
        <taxon>Archaea</taxon>
        <taxon>Thermoproteota</taxon>
        <taxon>Thermoprotei</taxon>
        <taxon>Sulfolobales</taxon>
        <taxon>Sulfolobaceae</taxon>
        <taxon>Acidianus</taxon>
    </lineage>
</organism>
<dbReference type="GO" id="GO:0051539">
    <property type="term" value="F:4 iron, 4 sulfur cluster binding"/>
    <property type="evidence" value="ECO:0007669"/>
    <property type="project" value="UniProtKB-KW"/>
</dbReference>
<keyword evidence="3" id="KW-0479">Metal-binding</keyword>
<keyword evidence="4" id="KW-0677">Repeat</keyword>
<dbReference type="Pfam" id="PF14697">
    <property type="entry name" value="Fer4_21"/>
    <property type="match status" value="1"/>
</dbReference>
<feature type="domain" description="4Fe-4S ferredoxin-type" evidence="8">
    <location>
        <begin position="57"/>
        <end position="86"/>
    </location>
</feature>
<evidence type="ECO:0000256" key="2">
    <source>
        <dbReference type="ARBA" id="ARBA00022485"/>
    </source>
</evidence>
<protein>
    <submittedName>
        <fullName evidence="9">4Fe-4S dicluster domain-containing protein</fullName>
    </submittedName>
</protein>
<dbReference type="AlphaFoldDB" id="A0A6A9QKP5"/>
<comment type="cofactor">
    <cofactor evidence="1">
        <name>[4Fe-4S] cluster</name>
        <dbReference type="ChEBI" id="CHEBI:49883"/>
    </cofactor>
</comment>
<keyword evidence="2" id="KW-0004">4Fe-4S</keyword>
<evidence type="ECO:0000256" key="6">
    <source>
        <dbReference type="ARBA" id="ARBA00023004"/>
    </source>
</evidence>
<keyword evidence="5" id="KW-0813">Transport</keyword>
<dbReference type="RefSeq" id="WP_155864218.1">
    <property type="nucleotide sequence ID" value="NZ_WFIY01000004.1"/>
</dbReference>
<evidence type="ECO:0000256" key="4">
    <source>
        <dbReference type="ARBA" id="ARBA00022737"/>
    </source>
</evidence>
<dbReference type="OrthoDB" id="23478at2157"/>
<dbReference type="PANTHER" id="PTHR43724">
    <property type="entry name" value="PYRUVATE SYNTHASE SUBUNIT PORD"/>
    <property type="match status" value="1"/>
</dbReference>
<sequence>MKLQYDYQYFPISIPDKGAGGKTGNWRVVKPVISKEKCIQCKACYLWCPESTIHIDNEVYIDYEYCKGCGVCASVCPVKAISMVMEQ</sequence>